<evidence type="ECO:0000256" key="3">
    <source>
        <dbReference type="SAM" id="Phobius"/>
    </source>
</evidence>
<protein>
    <submittedName>
        <fullName evidence="4">Prepilin-type N-terminal cleavage/methylation domain-containing protein</fullName>
    </submittedName>
</protein>
<keyword evidence="2" id="KW-0178">Competence</keyword>
<keyword evidence="3" id="KW-0472">Membrane</keyword>
<feature type="transmembrane region" description="Helical" evidence="3">
    <location>
        <begin position="12"/>
        <end position="34"/>
    </location>
</feature>
<dbReference type="GO" id="GO:0009986">
    <property type="term" value="C:cell surface"/>
    <property type="evidence" value="ECO:0007669"/>
    <property type="project" value="UniProtKB-SubCell"/>
</dbReference>
<dbReference type="Pfam" id="PF07963">
    <property type="entry name" value="N_methyl"/>
    <property type="match status" value="1"/>
</dbReference>
<evidence type="ECO:0000313" key="5">
    <source>
        <dbReference type="Proteomes" id="UP000326671"/>
    </source>
</evidence>
<proteinExistence type="predicted"/>
<reference evidence="4 5" key="1">
    <citation type="submission" date="2019-09" db="EMBL/GenBank/DDBJ databases">
        <title>Whole genome sequences of isolates from the Mars Exploration Rovers.</title>
        <authorList>
            <person name="Seuylemezian A."/>
            <person name="Vaishampayan P."/>
        </authorList>
    </citation>
    <scope>NUCLEOTIDE SEQUENCE [LARGE SCALE GENOMIC DNA]</scope>
    <source>
        <strain evidence="4 5">MER_TA_151</strain>
    </source>
</reference>
<evidence type="ECO:0000256" key="1">
    <source>
        <dbReference type="ARBA" id="ARBA00004241"/>
    </source>
</evidence>
<sequence>MKKILSSQRGITLVEVLATLVIMAIVSGGIYSVFTTGLKLYQKTGIEAQLRDDADYVATMILNEMYNRPPNYIAKYETAEAKGIEMVRYKQKTVNHYIVEETEEKEYRIFIYFENEKFYIEEVDPISEDTIERMELSSDSSRFTTLNGESSSISFTPTSLDSNGNGVHGRIELKLIIGDNSENLSSFLKTKPLKLESSFGF</sequence>
<dbReference type="PROSITE" id="PS00409">
    <property type="entry name" value="PROKAR_NTER_METHYL"/>
    <property type="match status" value="1"/>
</dbReference>
<name>A0A5J5HSL9_9BACI</name>
<keyword evidence="3" id="KW-0812">Transmembrane</keyword>
<organism evidence="4 5">
    <name type="scientific">Niallia endozanthoxylica</name>
    <dbReference type="NCBI Taxonomy" id="2036016"/>
    <lineage>
        <taxon>Bacteria</taxon>
        <taxon>Bacillati</taxon>
        <taxon>Bacillota</taxon>
        <taxon>Bacilli</taxon>
        <taxon>Bacillales</taxon>
        <taxon>Bacillaceae</taxon>
        <taxon>Niallia</taxon>
    </lineage>
</organism>
<dbReference type="EMBL" id="VYKL01000020">
    <property type="protein sequence ID" value="KAA9023143.1"/>
    <property type="molecule type" value="Genomic_DNA"/>
</dbReference>
<dbReference type="InterPro" id="IPR012902">
    <property type="entry name" value="N_methyl_site"/>
</dbReference>
<evidence type="ECO:0000313" key="4">
    <source>
        <dbReference type="EMBL" id="KAA9023143.1"/>
    </source>
</evidence>
<dbReference type="OrthoDB" id="2594125at2"/>
<dbReference type="NCBIfam" id="TIGR02532">
    <property type="entry name" value="IV_pilin_GFxxxE"/>
    <property type="match status" value="1"/>
</dbReference>
<dbReference type="AlphaFoldDB" id="A0A5J5HSL9"/>
<dbReference type="GO" id="GO:0030420">
    <property type="term" value="P:establishment of competence for transformation"/>
    <property type="evidence" value="ECO:0007669"/>
    <property type="project" value="UniProtKB-KW"/>
</dbReference>
<comment type="subcellular location">
    <subcellularLocation>
        <location evidence="1">Cell surface</location>
    </subcellularLocation>
</comment>
<gene>
    <name evidence="4" type="ORF">F4V44_13665</name>
</gene>
<dbReference type="Proteomes" id="UP000326671">
    <property type="component" value="Unassembled WGS sequence"/>
</dbReference>
<evidence type="ECO:0000256" key="2">
    <source>
        <dbReference type="ARBA" id="ARBA00023287"/>
    </source>
</evidence>
<dbReference type="RefSeq" id="WP_150440581.1">
    <property type="nucleotide sequence ID" value="NZ_VYKL01000020.1"/>
</dbReference>
<accession>A0A5J5HSL9</accession>
<keyword evidence="5" id="KW-1185">Reference proteome</keyword>
<keyword evidence="3" id="KW-1133">Transmembrane helix</keyword>
<comment type="caution">
    <text evidence="4">The sequence shown here is derived from an EMBL/GenBank/DDBJ whole genome shotgun (WGS) entry which is preliminary data.</text>
</comment>